<sequence length="570" mass="64211">MQSGDDIRNLPIDITFSRLGEWLIDRKRIPSDWRKKLAAIRARISKDFSSLPKDIDPYFQTLDPEGIDYLESKRIYETLLKSTPESRNIFGRLSGAAGAWEAIVRSFEKDHIYLGEAAQIMVQNVNYEIPYQKKQVQKIQQQLSELERKEADIKRNAALSAAKYVEACQELGLQGNNVRLELLETAKSLPSTFNKILEVINSDSMSQAMEYYSNFVRDAHTGKDKSLLIVLPNLRDIREHPPSLHVSVGSEIDNSVNTQSSYNEPDLLRADVDVAADNIDWDISVDSSQIDWDIGTVEETDDNGNGLGPYEIINASEVLQDPSPNEVVGSDQTSLDKVELGLHPEISVSEISWDVSVDTPQVDVIDDVSLSNVGLDKQTFVPDTSFQMPEMNEERSKLLETEYRNKILDDLHEVKAFLNQRLAEVKNGETLSLQHQVQAVAPFVLQQYTPDAMETMLSDISLVISLLTNRKTRDLILILNSKRFLDRLVTTLEEKKHHEVKLKEGLKSLATKRMELHNSLSSSWPKQEAALSKTRELKKLCESTLSSMFDGRPVNIIGEINTLLTSGLGA</sequence>
<comment type="similarity">
    <text evidence="1">Belongs to the CDK5RAP3 family.</text>
</comment>
<dbReference type="GO" id="GO:0012505">
    <property type="term" value="C:endomembrane system"/>
    <property type="evidence" value="ECO:0007669"/>
    <property type="project" value="TreeGrafter"/>
</dbReference>
<evidence type="ECO:0000256" key="1">
    <source>
        <dbReference type="ARBA" id="ARBA00007478"/>
    </source>
</evidence>
<evidence type="ECO:0008006" key="5">
    <source>
        <dbReference type="Google" id="ProtNLM"/>
    </source>
</evidence>
<dbReference type="AlphaFoldDB" id="A0AAN7EX56"/>
<comment type="caution">
    <text evidence="3">The sequence shown here is derived from an EMBL/GenBank/DDBJ whole genome shotgun (WGS) entry which is preliminary data.</text>
</comment>
<feature type="coiled-coil region" evidence="2">
    <location>
        <begin position="129"/>
        <end position="156"/>
    </location>
</feature>
<evidence type="ECO:0000313" key="3">
    <source>
        <dbReference type="EMBL" id="KAK4581672.1"/>
    </source>
</evidence>
<evidence type="ECO:0000256" key="2">
    <source>
        <dbReference type="SAM" id="Coils"/>
    </source>
</evidence>
<protein>
    <recommendedName>
        <fullName evidence="5">CDK5RAP3-like protein</fullName>
    </recommendedName>
</protein>
<dbReference type="Proteomes" id="UP001324115">
    <property type="component" value="Unassembled WGS sequence"/>
</dbReference>
<keyword evidence="2" id="KW-0175">Coiled coil</keyword>
<dbReference type="PANTHER" id="PTHR14894:SF0">
    <property type="entry name" value="CDK5 REGULATORY SUBUNIT-ASSOCIATED PROTEIN 3"/>
    <property type="match status" value="1"/>
</dbReference>
<keyword evidence="4" id="KW-1185">Reference proteome</keyword>
<dbReference type="EMBL" id="JAXUIC010000007">
    <property type="protein sequence ID" value="KAK4581672.1"/>
    <property type="molecule type" value="Genomic_DNA"/>
</dbReference>
<dbReference type="PANTHER" id="PTHR14894">
    <property type="entry name" value="CDK5 REGULATORY SUBUNIT-ASSOCIATED PROTEIN 3"/>
    <property type="match status" value="1"/>
</dbReference>
<name>A0AAN7EX56_QUERU</name>
<organism evidence="3 4">
    <name type="scientific">Quercus rubra</name>
    <name type="common">Northern red oak</name>
    <name type="synonym">Quercus borealis</name>
    <dbReference type="NCBI Taxonomy" id="3512"/>
    <lineage>
        <taxon>Eukaryota</taxon>
        <taxon>Viridiplantae</taxon>
        <taxon>Streptophyta</taxon>
        <taxon>Embryophyta</taxon>
        <taxon>Tracheophyta</taxon>
        <taxon>Spermatophyta</taxon>
        <taxon>Magnoliopsida</taxon>
        <taxon>eudicotyledons</taxon>
        <taxon>Gunneridae</taxon>
        <taxon>Pentapetalae</taxon>
        <taxon>rosids</taxon>
        <taxon>fabids</taxon>
        <taxon>Fagales</taxon>
        <taxon>Fagaceae</taxon>
        <taxon>Quercus</taxon>
    </lineage>
</organism>
<reference evidence="3 4" key="1">
    <citation type="journal article" date="2023" name="G3 (Bethesda)">
        <title>A haplotype-resolved chromosome-scale genome for Quercus rubra L. provides insights into the genetics of adaptive traits for red oak species.</title>
        <authorList>
            <person name="Kapoor B."/>
            <person name="Jenkins J."/>
            <person name="Schmutz J."/>
            <person name="Zhebentyayeva T."/>
            <person name="Kuelheim C."/>
            <person name="Coggeshall M."/>
            <person name="Heim C."/>
            <person name="Lasky J.R."/>
            <person name="Leites L."/>
            <person name="Islam-Faridi N."/>
            <person name="Romero-Severson J."/>
            <person name="DeLeo V.L."/>
            <person name="Lucas S.M."/>
            <person name="Lazic D."/>
            <person name="Gailing O."/>
            <person name="Carlson J."/>
            <person name="Staton M."/>
        </authorList>
    </citation>
    <scope>NUCLEOTIDE SEQUENCE [LARGE SCALE GENOMIC DNA]</scope>
    <source>
        <strain evidence="3">Pseudo-F2</strain>
    </source>
</reference>
<dbReference type="GO" id="GO:0007346">
    <property type="term" value="P:regulation of mitotic cell cycle"/>
    <property type="evidence" value="ECO:0007669"/>
    <property type="project" value="TreeGrafter"/>
</dbReference>
<accession>A0AAN7EX56</accession>
<proteinExistence type="inferred from homology"/>
<dbReference type="Pfam" id="PF05600">
    <property type="entry name" value="CDK5RAP3"/>
    <property type="match status" value="1"/>
</dbReference>
<evidence type="ECO:0000313" key="4">
    <source>
        <dbReference type="Proteomes" id="UP001324115"/>
    </source>
</evidence>
<dbReference type="InterPro" id="IPR008491">
    <property type="entry name" value="CDK5RAP3"/>
</dbReference>
<gene>
    <name evidence="3" type="ORF">RGQ29_025023</name>
</gene>